<comment type="caution">
    <text evidence="2">The sequence shown here is derived from an EMBL/GenBank/DDBJ whole genome shotgun (WGS) entry which is preliminary data.</text>
</comment>
<dbReference type="InterPro" id="IPR001387">
    <property type="entry name" value="Cro/C1-type_HTH"/>
</dbReference>
<proteinExistence type="predicted"/>
<dbReference type="EMBL" id="JACJTA010000008">
    <property type="protein sequence ID" value="MBD2604087.1"/>
    <property type="molecule type" value="Genomic_DNA"/>
</dbReference>
<dbReference type="InterPro" id="IPR010982">
    <property type="entry name" value="Lambda_DNA-bd_dom_sf"/>
</dbReference>
<dbReference type="Proteomes" id="UP000660380">
    <property type="component" value="Unassembled WGS sequence"/>
</dbReference>
<organism evidence="2 3">
    <name type="scientific">Scytonema hofmannii FACHB-248</name>
    <dbReference type="NCBI Taxonomy" id="1842502"/>
    <lineage>
        <taxon>Bacteria</taxon>
        <taxon>Bacillati</taxon>
        <taxon>Cyanobacteriota</taxon>
        <taxon>Cyanophyceae</taxon>
        <taxon>Nostocales</taxon>
        <taxon>Scytonemataceae</taxon>
        <taxon>Scytonema</taxon>
    </lineage>
</organism>
<evidence type="ECO:0000259" key="1">
    <source>
        <dbReference type="Pfam" id="PF13443"/>
    </source>
</evidence>
<dbReference type="Pfam" id="PF13443">
    <property type="entry name" value="HTH_26"/>
    <property type="match status" value="1"/>
</dbReference>
<dbReference type="CDD" id="cd00093">
    <property type="entry name" value="HTH_XRE"/>
    <property type="match status" value="1"/>
</dbReference>
<reference evidence="2 3" key="1">
    <citation type="journal article" date="2020" name="ISME J.">
        <title>Comparative genomics reveals insights into cyanobacterial evolution and habitat adaptation.</title>
        <authorList>
            <person name="Chen M.Y."/>
            <person name="Teng W.K."/>
            <person name="Zhao L."/>
            <person name="Hu C.X."/>
            <person name="Zhou Y.K."/>
            <person name="Han B.P."/>
            <person name="Song L.R."/>
            <person name="Shu W.S."/>
        </authorList>
    </citation>
    <scope>NUCLEOTIDE SEQUENCE [LARGE SCALE GENOMIC DNA]</scope>
    <source>
        <strain evidence="2 3">FACHB-248</strain>
    </source>
</reference>
<sequence>MADREVDYKQLADMAGLHHVTVSKHKNMRVMPERLERETLEKYCKALNCQPGELLTYIPEKGNDDQK</sequence>
<keyword evidence="3" id="KW-1185">Reference proteome</keyword>
<name>A0ABR8GLL8_9CYAN</name>
<dbReference type="SUPFAM" id="SSF47413">
    <property type="entry name" value="lambda repressor-like DNA-binding domains"/>
    <property type="match status" value="1"/>
</dbReference>
<evidence type="ECO:0000313" key="2">
    <source>
        <dbReference type="EMBL" id="MBD2604087.1"/>
    </source>
</evidence>
<accession>A0ABR8GLL8</accession>
<dbReference type="Gene3D" id="1.10.260.40">
    <property type="entry name" value="lambda repressor-like DNA-binding domains"/>
    <property type="match status" value="1"/>
</dbReference>
<evidence type="ECO:0000313" key="3">
    <source>
        <dbReference type="Proteomes" id="UP000660380"/>
    </source>
</evidence>
<protein>
    <submittedName>
        <fullName evidence="2">Helix-turn-helix transcriptional regulator</fullName>
    </submittedName>
</protein>
<gene>
    <name evidence="2" type="ORF">H6G81_06005</name>
</gene>
<feature type="domain" description="HTH cro/C1-type" evidence="1">
    <location>
        <begin position="1"/>
        <end position="60"/>
    </location>
</feature>